<reference evidence="2 3" key="1">
    <citation type="journal article" date="2020" name="Nat. Food">
        <title>A phased Vanilla planifolia genome enables genetic improvement of flavour and production.</title>
        <authorList>
            <person name="Hasing T."/>
            <person name="Tang H."/>
            <person name="Brym M."/>
            <person name="Khazi F."/>
            <person name="Huang T."/>
            <person name="Chambers A.H."/>
        </authorList>
    </citation>
    <scope>NUCLEOTIDE SEQUENCE [LARGE SCALE GENOMIC DNA]</scope>
    <source>
        <tissue evidence="2">Leaf</tissue>
    </source>
</reference>
<feature type="compositionally biased region" description="Basic residues" evidence="1">
    <location>
        <begin position="44"/>
        <end position="54"/>
    </location>
</feature>
<proteinExistence type="predicted"/>
<protein>
    <submittedName>
        <fullName evidence="2">Uncharacterized protein</fullName>
    </submittedName>
</protein>
<gene>
    <name evidence="2" type="ORF">HPP92_008947</name>
</gene>
<evidence type="ECO:0000313" key="3">
    <source>
        <dbReference type="Proteomes" id="UP000639772"/>
    </source>
</evidence>
<dbReference type="EMBL" id="JADCNM010000004">
    <property type="protein sequence ID" value="KAG0486852.1"/>
    <property type="molecule type" value="Genomic_DNA"/>
</dbReference>
<organism evidence="2 3">
    <name type="scientific">Vanilla planifolia</name>
    <name type="common">Vanilla</name>
    <dbReference type="NCBI Taxonomy" id="51239"/>
    <lineage>
        <taxon>Eukaryota</taxon>
        <taxon>Viridiplantae</taxon>
        <taxon>Streptophyta</taxon>
        <taxon>Embryophyta</taxon>
        <taxon>Tracheophyta</taxon>
        <taxon>Spermatophyta</taxon>
        <taxon>Magnoliopsida</taxon>
        <taxon>Liliopsida</taxon>
        <taxon>Asparagales</taxon>
        <taxon>Orchidaceae</taxon>
        <taxon>Vanilloideae</taxon>
        <taxon>Vanilleae</taxon>
        <taxon>Vanilla</taxon>
    </lineage>
</organism>
<sequence length="125" mass="13698">MTSEGTAPPTPRRGRSYEKSRARDDGWKIRSSRGRRGSQVTRSIRSRVSSRPRSGRVSGGSRRDITTSFTGGDDAVCCGEDKVLHLNFSPGPSLLIFLAGLWVNTKGKFAFCEGFSSSIPIQEFL</sequence>
<accession>A0A835RIY4</accession>
<name>A0A835RIY4_VANPL</name>
<comment type="caution">
    <text evidence="2">The sequence shown here is derived from an EMBL/GenBank/DDBJ whole genome shotgun (WGS) entry which is preliminary data.</text>
</comment>
<feature type="region of interest" description="Disordered" evidence="1">
    <location>
        <begin position="1"/>
        <end position="66"/>
    </location>
</feature>
<evidence type="ECO:0000313" key="2">
    <source>
        <dbReference type="EMBL" id="KAG0486852.1"/>
    </source>
</evidence>
<dbReference type="Proteomes" id="UP000639772">
    <property type="component" value="Unassembled WGS sequence"/>
</dbReference>
<evidence type="ECO:0000256" key="1">
    <source>
        <dbReference type="SAM" id="MobiDB-lite"/>
    </source>
</evidence>
<dbReference type="AlphaFoldDB" id="A0A835RIY4"/>
<feature type="compositionally biased region" description="Basic and acidic residues" evidence="1">
    <location>
        <begin position="15"/>
        <end position="28"/>
    </location>
</feature>